<dbReference type="EMBL" id="JAINUF010000013">
    <property type="protein sequence ID" value="KAJ8343695.1"/>
    <property type="molecule type" value="Genomic_DNA"/>
</dbReference>
<evidence type="ECO:0000313" key="2">
    <source>
        <dbReference type="Proteomes" id="UP001152622"/>
    </source>
</evidence>
<accession>A0A9Q1ERI1</accession>
<dbReference type="SUPFAM" id="SSF54160">
    <property type="entry name" value="Chromo domain-like"/>
    <property type="match status" value="1"/>
</dbReference>
<reference evidence="1" key="1">
    <citation type="journal article" date="2023" name="Science">
        <title>Genome structures resolve the early diversification of teleost fishes.</title>
        <authorList>
            <person name="Parey E."/>
            <person name="Louis A."/>
            <person name="Montfort J."/>
            <person name="Bouchez O."/>
            <person name="Roques C."/>
            <person name="Iampietro C."/>
            <person name="Lluch J."/>
            <person name="Castinel A."/>
            <person name="Donnadieu C."/>
            <person name="Desvignes T."/>
            <person name="Floi Bucao C."/>
            <person name="Jouanno E."/>
            <person name="Wen M."/>
            <person name="Mejri S."/>
            <person name="Dirks R."/>
            <person name="Jansen H."/>
            <person name="Henkel C."/>
            <person name="Chen W.J."/>
            <person name="Zahm M."/>
            <person name="Cabau C."/>
            <person name="Klopp C."/>
            <person name="Thompson A.W."/>
            <person name="Robinson-Rechavi M."/>
            <person name="Braasch I."/>
            <person name="Lecointre G."/>
            <person name="Bobe J."/>
            <person name="Postlethwait J.H."/>
            <person name="Berthelot C."/>
            <person name="Roest Crollius H."/>
            <person name="Guiguen Y."/>
        </authorList>
    </citation>
    <scope>NUCLEOTIDE SEQUENCE</scope>
    <source>
        <strain evidence="1">WJC10195</strain>
    </source>
</reference>
<organism evidence="1 2">
    <name type="scientific">Synaphobranchus kaupii</name>
    <name type="common">Kaup's arrowtooth eel</name>
    <dbReference type="NCBI Taxonomy" id="118154"/>
    <lineage>
        <taxon>Eukaryota</taxon>
        <taxon>Metazoa</taxon>
        <taxon>Chordata</taxon>
        <taxon>Craniata</taxon>
        <taxon>Vertebrata</taxon>
        <taxon>Euteleostomi</taxon>
        <taxon>Actinopterygii</taxon>
        <taxon>Neopterygii</taxon>
        <taxon>Teleostei</taxon>
        <taxon>Anguilliformes</taxon>
        <taxon>Synaphobranchidae</taxon>
        <taxon>Synaphobranchus</taxon>
    </lineage>
</organism>
<protein>
    <recommendedName>
        <fullName evidence="3">Chromo domain-containing protein</fullName>
    </recommendedName>
</protein>
<keyword evidence="2" id="KW-1185">Reference proteome</keyword>
<gene>
    <name evidence="1" type="ORF">SKAU_G00310240</name>
</gene>
<evidence type="ECO:0000313" key="1">
    <source>
        <dbReference type="EMBL" id="KAJ8343695.1"/>
    </source>
</evidence>
<comment type="caution">
    <text evidence="1">The sequence shown here is derived from an EMBL/GenBank/DDBJ whole genome shotgun (WGS) entry which is preliminary data.</text>
</comment>
<dbReference type="InterPro" id="IPR016197">
    <property type="entry name" value="Chromo-like_dom_sf"/>
</dbReference>
<sequence length="231" mass="25930">MWRLARTALLRSNSRSQRLADLHRTAAPKYRPVASSPLSSPTLPPPPVRVIDNAPAYTVDRIIDIRRKGRGFQYLVDWEGSRRIPCGTPILATLQLFLSGRSRLQRLRLRFRELWRPARSYRTYLSYAALPSSAILHHLPTRPALQPSENLPVLPVPTPKLIPLCFVLTSTGVVIPVQFQSCRSESPSYLSSPGVSHASTRTVQFRFGTNLFLNPMSRVDPPRSSSSPVQV</sequence>
<dbReference type="Proteomes" id="UP001152622">
    <property type="component" value="Chromosome 13"/>
</dbReference>
<evidence type="ECO:0008006" key="3">
    <source>
        <dbReference type="Google" id="ProtNLM"/>
    </source>
</evidence>
<dbReference type="AlphaFoldDB" id="A0A9Q1ERI1"/>
<proteinExistence type="predicted"/>
<name>A0A9Q1ERI1_SYNKA</name>